<name>A0A9P7UX50_9AGAR</name>
<sequence>MAVQAVHDPETIVVVRLNLLFIPPHSEYEGKALTEMRAASTPNCCDTAPATTKSRLFLRSCHSERRRRIFSSTGSSSSLKGDTKWYSWRRSTIPTSKTHTSFGYVLLSSDTTPFLRKTPA</sequence>
<evidence type="ECO:0000313" key="2">
    <source>
        <dbReference type="Proteomes" id="UP001049176"/>
    </source>
</evidence>
<organism evidence="1 2">
    <name type="scientific">Marasmius oreades</name>
    <name type="common">fairy-ring Marasmius</name>
    <dbReference type="NCBI Taxonomy" id="181124"/>
    <lineage>
        <taxon>Eukaryota</taxon>
        <taxon>Fungi</taxon>
        <taxon>Dikarya</taxon>
        <taxon>Basidiomycota</taxon>
        <taxon>Agaricomycotina</taxon>
        <taxon>Agaricomycetes</taxon>
        <taxon>Agaricomycetidae</taxon>
        <taxon>Agaricales</taxon>
        <taxon>Marasmiineae</taxon>
        <taxon>Marasmiaceae</taxon>
        <taxon>Marasmius</taxon>
    </lineage>
</organism>
<gene>
    <name evidence="1" type="ORF">E1B28_003711</name>
</gene>
<reference evidence="1" key="1">
    <citation type="journal article" date="2021" name="Genome Biol. Evol.">
        <title>The assembled and annotated genome of the fairy-ring fungus Marasmius oreades.</title>
        <authorList>
            <person name="Hiltunen M."/>
            <person name="Ament-Velasquez S.L."/>
            <person name="Johannesson H."/>
        </authorList>
    </citation>
    <scope>NUCLEOTIDE SEQUENCE</scope>
    <source>
        <strain evidence="1">03SP1</strain>
    </source>
</reference>
<accession>A0A9P7UX50</accession>
<proteinExistence type="predicted"/>
<dbReference type="EMBL" id="CM032182">
    <property type="protein sequence ID" value="KAG7096263.1"/>
    <property type="molecule type" value="Genomic_DNA"/>
</dbReference>
<evidence type="ECO:0000313" key="1">
    <source>
        <dbReference type="EMBL" id="KAG7096263.1"/>
    </source>
</evidence>
<dbReference type="AlphaFoldDB" id="A0A9P7UX50"/>
<comment type="caution">
    <text evidence="1">The sequence shown here is derived from an EMBL/GenBank/DDBJ whole genome shotgun (WGS) entry which is preliminary data.</text>
</comment>
<dbReference type="GeneID" id="66072787"/>
<keyword evidence="2" id="KW-1185">Reference proteome</keyword>
<dbReference type="RefSeq" id="XP_043012733.1">
    <property type="nucleotide sequence ID" value="XM_043148141.1"/>
</dbReference>
<dbReference type="KEGG" id="more:E1B28_003711"/>
<dbReference type="Proteomes" id="UP001049176">
    <property type="component" value="Chromosome 2"/>
</dbReference>
<protein>
    <submittedName>
        <fullName evidence="1">Uncharacterized protein</fullName>
    </submittedName>
</protein>